<dbReference type="PROSITE" id="PS50949">
    <property type="entry name" value="HTH_GNTR"/>
    <property type="match status" value="1"/>
</dbReference>
<feature type="domain" description="HTH gntR-type" evidence="4">
    <location>
        <begin position="11"/>
        <end position="79"/>
    </location>
</feature>
<dbReference type="InterPro" id="IPR008920">
    <property type="entry name" value="TF_FadR/GntR_C"/>
</dbReference>
<dbReference type="CDD" id="cd07377">
    <property type="entry name" value="WHTH_GntR"/>
    <property type="match status" value="1"/>
</dbReference>
<evidence type="ECO:0000256" key="1">
    <source>
        <dbReference type="ARBA" id="ARBA00023015"/>
    </source>
</evidence>
<organism evidence="5 6">
    <name type="scientific">Inquilinus limosus MP06</name>
    <dbReference type="NCBI Taxonomy" id="1398085"/>
    <lineage>
        <taxon>Bacteria</taxon>
        <taxon>Pseudomonadati</taxon>
        <taxon>Pseudomonadota</taxon>
        <taxon>Alphaproteobacteria</taxon>
        <taxon>Rhodospirillales</taxon>
        <taxon>Rhodospirillaceae</taxon>
        <taxon>Inquilinus</taxon>
    </lineage>
</organism>
<proteinExistence type="predicted"/>
<dbReference type="PANTHER" id="PTHR43537:SF53">
    <property type="entry name" value="HTH-TYPE TRANSCRIPTIONAL REPRESSOR NANR"/>
    <property type="match status" value="1"/>
</dbReference>
<gene>
    <name evidence="5" type="ORF">P409_08665</name>
</gene>
<evidence type="ECO:0000256" key="3">
    <source>
        <dbReference type="ARBA" id="ARBA00023163"/>
    </source>
</evidence>
<keyword evidence="2" id="KW-0238">DNA-binding</keyword>
<evidence type="ECO:0000259" key="4">
    <source>
        <dbReference type="PROSITE" id="PS50949"/>
    </source>
</evidence>
<dbReference type="OrthoDB" id="9812645at2"/>
<evidence type="ECO:0000313" key="6">
    <source>
        <dbReference type="Proteomes" id="UP000029995"/>
    </source>
</evidence>
<dbReference type="SMART" id="SM00345">
    <property type="entry name" value="HTH_GNTR"/>
    <property type="match status" value="1"/>
</dbReference>
<dbReference type="Gene3D" id="1.10.10.10">
    <property type="entry name" value="Winged helix-like DNA-binding domain superfamily/Winged helix DNA-binding domain"/>
    <property type="match status" value="1"/>
</dbReference>
<dbReference type="InterPro" id="IPR036390">
    <property type="entry name" value="WH_DNA-bd_sf"/>
</dbReference>
<protein>
    <submittedName>
        <fullName evidence="5">GntR family transcriptional regulator</fullName>
    </submittedName>
</protein>
<reference evidence="5 6" key="1">
    <citation type="submission" date="2014-01" db="EMBL/GenBank/DDBJ databases">
        <title>Genome sequence determination for a cystic fibrosis isolate, Inquilinus limosus.</title>
        <authorList>
            <person name="Pino M."/>
            <person name="Di Conza J."/>
            <person name="Gutkind G."/>
        </authorList>
    </citation>
    <scope>NUCLEOTIDE SEQUENCE [LARGE SCALE GENOMIC DNA]</scope>
    <source>
        <strain evidence="5 6">MP06</strain>
    </source>
</reference>
<dbReference type="PRINTS" id="PR00035">
    <property type="entry name" value="HTHGNTR"/>
</dbReference>
<dbReference type="GO" id="GO:0003677">
    <property type="term" value="F:DNA binding"/>
    <property type="evidence" value="ECO:0007669"/>
    <property type="project" value="UniProtKB-KW"/>
</dbReference>
<evidence type="ECO:0000313" key="5">
    <source>
        <dbReference type="EMBL" id="KGM34697.1"/>
    </source>
</evidence>
<name>A0A0A0DCG4_9PROT</name>
<dbReference type="Proteomes" id="UP000029995">
    <property type="component" value="Unassembled WGS sequence"/>
</dbReference>
<dbReference type="SMART" id="SM00895">
    <property type="entry name" value="FCD"/>
    <property type="match status" value="1"/>
</dbReference>
<dbReference type="PANTHER" id="PTHR43537">
    <property type="entry name" value="TRANSCRIPTIONAL REGULATOR, GNTR FAMILY"/>
    <property type="match status" value="1"/>
</dbReference>
<dbReference type="AlphaFoldDB" id="A0A0A0DCG4"/>
<dbReference type="EMBL" id="JANX01000074">
    <property type="protein sequence ID" value="KGM34697.1"/>
    <property type="molecule type" value="Genomic_DNA"/>
</dbReference>
<dbReference type="GO" id="GO:0003700">
    <property type="term" value="F:DNA-binding transcription factor activity"/>
    <property type="evidence" value="ECO:0007669"/>
    <property type="project" value="InterPro"/>
</dbReference>
<sequence>MRDSTDPIVRRKLWHEVFDRLKAMITRGELAPGDAMPSERDLMDRFGVGRPAIREAMQALANMGLITISHGERARVRQLTARSIIQQVDLTAHMLLSASPDSLEHLKQARRFFERGMVREAAEKATESDVTGLEETLRDQGGKLDDPAAFIAADMRFHSRIAAISGNPIFEAVSEAMLSWLRDYHTEMLIWTGKQNVTLAEHREILDHIRRHDPDAAEAAMVRHLDRSAALYAHHG</sequence>
<dbReference type="SUPFAM" id="SSF46785">
    <property type="entry name" value="Winged helix' DNA-binding domain"/>
    <property type="match status" value="1"/>
</dbReference>
<accession>A0A0A0DCG4</accession>
<dbReference type="Gene3D" id="1.20.120.530">
    <property type="entry name" value="GntR ligand-binding domain-like"/>
    <property type="match status" value="1"/>
</dbReference>
<dbReference type="InterPro" id="IPR036388">
    <property type="entry name" value="WH-like_DNA-bd_sf"/>
</dbReference>
<dbReference type="InterPro" id="IPR000524">
    <property type="entry name" value="Tscrpt_reg_HTH_GntR"/>
</dbReference>
<comment type="caution">
    <text evidence="5">The sequence shown here is derived from an EMBL/GenBank/DDBJ whole genome shotgun (WGS) entry which is preliminary data.</text>
</comment>
<dbReference type="Pfam" id="PF00392">
    <property type="entry name" value="GntR"/>
    <property type="match status" value="1"/>
</dbReference>
<dbReference type="RefSeq" id="WP_034834362.1">
    <property type="nucleotide sequence ID" value="NZ_JANX01000074.1"/>
</dbReference>
<keyword evidence="1" id="KW-0805">Transcription regulation</keyword>
<keyword evidence="3" id="KW-0804">Transcription</keyword>
<dbReference type="InterPro" id="IPR011711">
    <property type="entry name" value="GntR_C"/>
</dbReference>
<dbReference type="NCBIfam" id="NF003011">
    <property type="entry name" value="PRK03837.1"/>
    <property type="match status" value="1"/>
</dbReference>
<dbReference type="SUPFAM" id="SSF48008">
    <property type="entry name" value="GntR ligand-binding domain-like"/>
    <property type="match status" value="1"/>
</dbReference>
<dbReference type="Pfam" id="PF07729">
    <property type="entry name" value="FCD"/>
    <property type="match status" value="1"/>
</dbReference>
<evidence type="ECO:0000256" key="2">
    <source>
        <dbReference type="ARBA" id="ARBA00023125"/>
    </source>
</evidence>